<dbReference type="OrthoDB" id="440160at2759"/>
<evidence type="ECO:0000256" key="2">
    <source>
        <dbReference type="ARBA" id="ARBA00012176"/>
    </source>
</evidence>
<organism evidence="4 5">
    <name type="scientific">Kingdonia uniflora</name>
    <dbReference type="NCBI Taxonomy" id="39325"/>
    <lineage>
        <taxon>Eukaryota</taxon>
        <taxon>Viridiplantae</taxon>
        <taxon>Streptophyta</taxon>
        <taxon>Embryophyta</taxon>
        <taxon>Tracheophyta</taxon>
        <taxon>Spermatophyta</taxon>
        <taxon>Magnoliopsida</taxon>
        <taxon>Ranunculales</taxon>
        <taxon>Circaeasteraceae</taxon>
        <taxon>Kingdonia</taxon>
    </lineage>
</organism>
<name>A0A7J7MSH0_9MAGN</name>
<dbReference type="InterPro" id="IPR024078">
    <property type="entry name" value="LmbE-like_dom_sf"/>
</dbReference>
<reference evidence="4 5" key="1">
    <citation type="journal article" date="2020" name="IScience">
        <title>Genome Sequencing of the Endangered Kingdonia uniflora (Circaeasteraceae, Ranunculales) Reveals Potential Mechanisms of Evolutionary Specialization.</title>
        <authorList>
            <person name="Sun Y."/>
            <person name="Deng T."/>
            <person name="Zhang A."/>
            <person name="Moore M.J."/>
            <person name="Landis J.B."/>
            <person name="Lin N."/>
            <person name="Zhang H."/>
            <person name="Zhang X."/>
            <person name="Huang J."/>
            <person name="Zhang X."/>
            <person name="Sun H."/>
            <person name="Wang H."/>
        </authorList>
    </citation>
    <scope>NUCLEOTIDE SEQUENCE [LARGE SCALE GENOMIC DNA]</scope>
    <source>
        <strain evidence="4">TB1705</strain>
        <tissue evidence="4">Leaf</tissue>
    </source>
</reference>
<feature type="chain" id="PRO_5029509174" description="N-acetylglucosaminylphosphatidylinositol deacetylase" evidence="3">
    <location>
        <begin position="20"/>
        <end position="220"/>
    </location>
</feature>
<dbReference type="SUPFAM" id="SSF102588">
    <property type="entry name" value="LmbE-like"/>
    <property type="match status" value="1"/>
</dbReference>
<sequence>MNWLLIVSFLSLLWVVSLCKVLCSTLSSSKDAFISNGEDDQKRNILLVIAHPDDESMFFSPTILYLTSKGHILHILCLSTGNADGKGNVRKEELYHACSALKVPVRQVKVLDHKDLQDGFDQMWSSSLVAEIIEQETADLGIDMISTSLLRKYMGPLDVWISILFARSSPEVQTHCLLNEHPHESFIAMGQHRSQWVWFRKLFVIFSSYTYVNVLRKINY</sequence>
<feature type="signal peptide" evidence="3">
    <location>
        <begin position="1"/>
        <end position="19"/>
    </location>
</feature>
<evidence type="ECO:0000313" key="4">
    <source>
        <dbReference type="EMBL" id="KAF6157794.1"/>
    </source>
</evidence>
<evidence type="ECO:0000256" key="1">
    <source>
        <dbReference type="ARBA" id="ARBA00006066"/>
    </source>
</evidence>
<gene>
    <name evidence="4" type="ORF">GIB67_038262</name>
</gene>
<evidence type="ECO:0000256" key="3">
    <source>
        <dbReference type="SAM" id="SignalP"/>
    </source>
</evidence>
<dbReference type="Pfam" id="PF02585">
    <property type="entry name" value="PIG-L"/>
    <property type="match status" value="1"/>
</dbReference>
<comment type="caution">
    <text evidence="4">The sequence shown here is derived from an EMBL/GenBank/DDBJ whole genome shotgun (WGS) entry which is preliminary data.</text>
</comment>
<dbReference type="AlphaFoldDB" id="A0A7J7MSH0"/>
<proteinExistence type="inferred from homology"/>
<dbReference type="InterPro" id="IPR003737">
    <property type="entry name" value="GlcNAc_PI_deacetylase-related"/>
</dbReference>
<keyword evidence="3" id="KW-0732">Signal</keyword>
<evidence type="ECO:0000313" key="5">
    <source>
        <dbReference type="Proteomes" id="UP000541444"/>
    </source>
</evidence>
<dbReference type="GO" id="GO:0016020">
    <property type="term" value="C:membrane"/>
    <property type="evidence" value="ECO:0007669"/>
    <property type="project" value="GOC"/>
</dbReference>
<comment type="similarity">
    <text evidence="1">Belongs to the PIGL family.</text>
</comment>
<dbReference type="Gene3D" id="3.40.50.10320">
    <property type="entry name" value="LmbE-like"/>
    <property type="match status" value="1"/>
</dbReference>
<dbReference type="GO" id="GO:0006506">
    <property type="term" value="P:GPI anchor biosynthetic process"/>
    <property type="evidence" value="ECO:0007669"/>
    <property type="project" value="UniProtKB-UniPathway"/>
</dbReference>
<accession>A0A7J7MSH0</accession>
<dbReference type="GO" id="GO:0000225">
    <property type="term" value="F:N-acetylglucosaminylphosphatidylinositol deacetylase activity"/>
    <property type="evidence" value="ECO:0007669"/>
    <property type="project" value="UniProtKB-EC"/>
</dbReference>
<dbReference type="PANTHER" id="PTHR12993">
    <property type="entry name" value="N-ACETYLGLUCOSAMINYL-PHOSPHATIDYLINOSITOL DE-N-ACETYLASE-RELATED"/>
    <property type="match status" value="1"/>
</dbReference>
<dbReference type="Proteomes" id="UP000541444">
    <property type="component" value="Unassembled WGS sequence"/>
</dbReference>
<dbReference type="EMBL" id="JACGCM010001259">
    <property type="protein sequence ID" value="KAF6157794.1"/>
    <property type="molecule type" value="Genomic_DNA"/>
</dbReference>
<dbReference type="GO" id="GO:0005783">
    <property type="term" value="C:endoplasmic reticulum"/>
    <property type="evidence" value="ECO:0007669"/>
    <property type="project" value="TreeGrafter"/>
</dbReference>
<dbReference type="PANTHER" id="PTHR12993:SF11">
    <property type="entry name" value="N-ACETYLGLUCOSAMINYL-PHOSPHATIDYLINOSITOL DE-N-ACETYLASE"/>
    <property type="match status" value="1"/>
</dbReference>
<dbReference type="UniPathway" id="UPA00196"/>
<protein>
    <recommendedName>
        <fullName evidence="2">N-acetylglucosaminylphosphatidylinositol deacetylase</fullName>
        <ecNumber evidence="2">3.5.1.89</ecNumber>
    </recommendedName>
</protein>
<keyword evidence="5" id="KW-1185">Reference proteome</keyword>
<dbReference type="EC" id="3.5.1.89" evidence="2"/>